<gene>
    <name evidence="2" type="ORF">LEL_08830</name>
</gene>
<accession>A0A168DV50</accession>
<dbReference type="Proteomes" id="UP000076881">
    <property type="component" value="Unassembled WGS sequence"/>
</dbReference>
<sequence>MHLSNALLVAGAAAANAKTIRVDVGKDGLTFGPGGTKAVIGDQIEFHYFPKAHSVVQSGFKTPCQPLSGGFASGFVPTEPKDAGLSTFTVTVKDDKPIWFYCGQADHCKRGMVGSVNAPATGSTLPAFVELAKASNSTINPAQAPVGGKLDIKKAGSVGTTSIVSGKPSSTPGSRTTTYKTTFTSSGVVVTSAITATVPATKPTAKPTVPVVVNGAAQLGAGALAAVAAVAML</sequence>
<dbReference type="InterPro" id="IPR008972">
    <property type="entry name" value="Cupredoxin"/>
</dbReference>
<dbReference type="AlphaFoldDB" id="A0A168DV50"/>
<dbReference type="CDD" id="cd00920">
    <property type="entry name" value="Cupredoxin"/>
    <property type="match status" value="1"/>
</dbReference>
<dbReference type="STRING" id="1081108.A0A168DV50"/>
<evidence type="ECO:0000313" key="3">
    <source>
        <dbReference type="Proteomes" id="UP000076881"/>
    </source>
</evidence>
<keyword evidence="1" id="KW-0732">Signal</keyword>
<evidence type="ECO:0000256" key="1">
    <source>
        <dbReference type="SAM" id="SignalP"/>
    </source>
</evidence>
<dbReference type="PANTHER" id="PTHR34883:SF15">
    <property type="entry name" value="EXTRACELLULAR SERINE-RICH PROTEIN"/>
    <property type="match status" value="1"/>
</dbReference>
<reference evidence="2 3" key="1">
    <citation type="journal article" date="2016" name="Genome Biol. Evol.">
        <title>Divergent and convergent evolution of fungal pathogenicity.</title>
        <authorList>
            <person name="Shang Y."/>
            <person name="Xiao G."/>
            <person name="Zheng P."/>
            <person name="Cen K."/>
            <person name="Zhan S."/>
            <person name="Wang C."/>
        </authorList>
    </citation>
    <scope>NUCLEOTIDE SEQUENCE [LARGE SCALE GENOMIC DNA]</scope>
    <source>
        <strain evidence="2 3">RCEF 1005</strain>
    </source>
</reference>
<name>A0A168DV50_CORDF</name>
<evidence type="ECO:0000313" key="2">
    <source>
        <dbReference type="EMBL" id="OAA73046.1"/>
    </source>
</evidence>
<dbReference type="PANTHER" id="PTHR34883">
    <property type="entry name" value="SERINE-RICH PROTEIN, PUTATIVE-RELATED-RELATED"/>
    <property type="match status" value="1"/>
</dbReference>
<feature type="signal peptide" evidence="1">
    <location>
        <begin position="1"/>
        <end position="17"/>
    </location>
</feature>
<protein>
    <submittedName>
        <fullName evidence="2">Extracellular serine-rich protein</fullName>
    </submittedName>
</protein>
<comment type="caution">
    <text evidence="2">The sequence shown here is derived from an EMBL/GenBank/DDBJ whole genome shotgun (WGS) entry which is preliminary data.</text>
</comment>
<feature type="chain" id="PRO_5007896301" evidence="1">
    <location>
        <begin position="18"/>
        <end position="233"/>
    </location>
</feature>
<organism evidence="2 3">
    <name type="scientific">Akanthomyces lecanii RCEF 1005</name>
    <dbReference type="NCBI Taxonomy" id="1081108"/>
    <lineage>
        <taxon>Eukaryota</taxon>
        <taxon>Fungi</taxon>
        <taxon>Dikarya</taxon>
        <taxon>Ascomycota</taxon>
        <taxon>Pezizomycotina</taxon>
        <taxon>Sordariomycetes</taxon>
        <taxon>Hypocreomycetidae</taxon>
        <taxon>Hypocreales</taxon>
        <taxon>Cordycipitaceae</taxon>
        <taxon>Akanthomyces</taxon>
        <taxon>Cordyceps confragosa</taxon>
    </lineage>
</organism>
<dbReference type="SUPFAM" id="SSF49503">
    <property type="entry name" value="Cupredoxins"/>
    <property type="match status" value="1"/>
</dbReference>
<dbReference type="InterPro" id="IPR052953">
    <property type="entry name" value="Ser-rich/MCO-related"/>
</dbReference>
<proteinExistence type="predicted"/>
<dbReference type="Gene3D" id="2.60.40.420">
    <property type="entry name" value="Cupredoxins - blue copper proteins"/>
    <property type="match status" value="1"/>
</dbReference>
<dbReference type="OrthoDB" id="5415867at2759"/>
<dbReference type="EMBL" id="AZHF01000007">
    <property type="protein sequence ID" value="OAA73046.1"/>
    <property type="molecule type" value="Genomic_DNA"/>
</dbReference>
<keyword evidence="3" id="KW-1185">Reference proteome</keyword>